<dbReference type="RefSeq" id="WP_073343616.1">
    <property type="nucleotide sequence ID" value="NZ_FQVH01000016.1"/>
</dbReference>
<evidence type="ECO:0000256" key="2">
    <source>
        <dbReference type="SAM" id="SignalP"/>
    </source>
</evidence>
<keyword evidence="1" id="KW-0472">Membrane</keyword>
<protein>
    <submittedName>
        <fullName evidence="3">Uncharacterized protein</fullName>
    </submittedName>
</protein>
<feature type="chain" id="PRO_5012024982" evidence="2">
    <location>
        <begin position="25"/>
        <end position="297"/>
    </location>
</feature>
<feature type="signal peptide" evidence="2">
    <location>
        <begin position="1"/>
        <end position="24"/>
    </location>
</feature>
<accession>A0A1M5A571</accession>
<feature type="transmembrane region" description="Helical" evidence="1">
    <location>
        <begin position="268"/>
        <end position="287"/>
    </location>
</feature>
<dbReference type="EMBL" id="FQVH01000016">
    <property type="protein sequence ID" value="SHF25411.1"/>
    <property type="molecule type" value="Genomic_DNA"/>
</dbReference>
<sequence>MRKNIIISLLLALSFLYFPIISMASPVDTAIQQQSLTNSKEKLDVEKAITNGNINPKDFLFRRKNDLGREELKNITSPENLSYGKPYKVVSANKELIENLMYNKPISMTLKNARYHWEIPVIYRNGGSAIPVASFSIDYINGRWEVVEIGGHLSPELSYFSSNQKDLVDYFKQNKIYNADLFIHFRIPSLGSDFLYISAGNNEYFVPLIYRPGGNVFGLKNKTLYTRDQFVTTLKPFLETTLEYDESGLAGGAPIGKKSTTPTSTAPLYYKYSLIFIPIAIIAIIAIKKSVSHSNRG</sequence>
<dbReference type="STRING" id="1121256.SAMN02746089_01553"/>
<keyword evidence="2" id="KW-0732">Signal</keyword>
<evidence type="ECO:0000313" key="4">
    <source>
        <dbReference type="Proteomes" id="UP000184088"/>
    </source>
</evidence>
<dbReference type="OrthoDB" id="1724070at2"/>
<keyword evidence="4" id="KW-1185">Reference proteome</keyword>
<dbReference type="Proteomes" id="UP000184088">
    <property type="component" value="Unassembled WGS sequence"/>
</dbReference>
<keyword evidence="1" id="KW-0812">Transmembrane</keyword>
<reference evidence="3 4" key="1">
    <citation type="submission" date="2016-11" db="EMBL/GenBank/DDBJ databases">
        <authorList>
            <person name="Jaros S."/>
            <person name="Januszkiewicz K."/>
            <person name="Wedrychowicz H."/>
        </authorList>
    </citation>
    <scope>NUCLEOTIDE SEQUENCE [LARGE SCALE GENOMIC DNA]</scope>
    <source>
        <strain evidence="3 4">DSM 17918</strain>
    </source>
</reference>
<dbReference type="AlphaFoldDB" id="A0A1M5A571"/>
<name>A0A1M5A571_9THEO</name>
<organism evidence="3 4">
    <name type="scientific">Caldanaerobius fijiensis DSM 17918</name>
    <dbReference type="NCBI Taxonomy" id="1121256"/>
    <lineage>
        <taxon>Bacteria</taxon>
        <taxon>Bacillati</taxon>
        <taxon>Bacillota</taxon>
        <taxon>Clostridia</taxon>
        <taxon>Thermoanaerobacterales</taxon>
        <taxon>Thermoanaerobacteraceae</taxon>
        <taxon>Caldanaerobius</taxon>
    </lineage>
</organism>
<evidence type="ECO:0000313" key="3">
    <source>
        <dbReference type="EMBL" id="SHF25411.1"/>
    </source>
</evidence>
<evidence type="ECO:0000256" key="1">
    <source>
        <dbReference type="SAM" id="Phobius"/>
    </source>
</evidence>
<proteinExistence type="predicted"/>
<keyword evidence="1" id="KW-1133">Transmembrane helix</keyword>
<gene>
    <name evidence="3" type="ORF">SAMN02746089_01553</name>
</gene>